<keyword evidence="2" id="KW-1185">Reference proteome</keyword>
<evidence type="ECO:0000313" key="1">
    <source>
        <dbReference type="EMBL" id="RAL39113.1"/>
    </source>
</evidence>
<name>A0A328D5E6_9ASTE</name>
<accession>A0A328D5E6</accession>
<proteinExistence type="predicted"/>
<organism evidence="1 2">
    <name type="scientific">Cuscuta australis</name>
    <dbReference type="NCBI Taxonomy" id="267555"/>
    <lineage>
        <taxon>Eukaryota</taxon>
        <taxon>Viridiplantae</taxon>
        <taxon>Streptophyta</taxon>
        <taxon>Embryophyta</taxon>
        <taxon>Tracheophyta</taxon>
        <taxon>Spermatophyta</taxon>
        <taxon>Magnoliopsida</taxon>
        <taxon>eudicotyledons</taxon>
        <taxon>Gunneridae</taxon>
        <taxon>Pentapetalae</taxon>
        <taxon>asterids</taxon>
        <taxon>lamiids</taxon>
        <taxon>Solanales</taxon>
        <taxon>Convolvulaceae</taxon>
        <taxon>Cuscuteae</taxon>
        <taxon>Cuscuta</taxon>
        <taxon>Cuscuta subgen. Grammica</taxon>
        <taxon>Cuscuta sect. Cleistogrammica</taxon>
    </lineage>
</organism>
<dbReference type="AlphaFoldDB" id="A0A328D5E6"/>
<gene>
    <name evidence="1" type="ORF">DM860_011599</name>
</gene>
<reference evidence="1 2" key="1">
    <citation type="submission" date="2018-06" db="EMBL/GenBank/DDBJ databases">
        <title>The Genome of Cuscuta australis (Dodder) Provides Insight into the Evolution of Plant Parasitism.</title>
        <authorList>
            <person name="Liu H."/>
        </authorList>
    </citation>
    <scope>NUCLEOTIDE SEQUENCE [LARGE SCALE GENOMIC DNA]</scope>
    <source>
        <strain evidence="2">cv. Yunnan</strain>
        <tissue evidence="1">Vines</tissue>
    </source>
</reference>
<comment type="caution">
    <text evidence="1">The sequence shown here is derived from an EMBL/GenBank/DDBJ whole genome shotgun (WGS) entry which is preliminary data.</text>
</comment>
<evidence type="ECO:0000313" key="2">
    <source>
        <dbReference type="Proteomes" id="UP000249390"/>
    </source>
</evidence>
<sequence length="100" mass="11640">MESCAEYSALSKSDQERALQVCRIFQICDYFDEMKKEELKCEICLVEGHSTQQCKYFAYSYLSVRICDQTCGFTNPNMNQHSNIYQNVEYVPPQQAHSDS</sequence>
<dbReference type="Proteomes" id="UP000249390">
    <property type="component" value="Unassembled WGS sequence"/>
</dbReference>
<protein>
    <submittedName>
        <fullName evidence="1">Uncharacterized protein</fullName>
    </submittedName>
</protein>
<dbReference type="EMBL" id="NQVE01000203">
    <property type="protein sequence ID" value="RAL39113.1"/>
    <property type="molecule type" value="Genomic_DNA"/>
</dbReference>